<protein>
    <recommendedName>
        <fullName evidence="12">Ig-like domain-containing protein</fullName>
    </recommendedName>
</protein>
<evidence type="ECO:0000313" key="14">
    <source>
        <dbReference type="Proteomes" id="UP001566132"/>
    </source>
</evidence>
<evidence type="ECO:0000256" key="11">
    <source>
        <dbReference type="SAM" id="SignalP"/>
    </source>
</evidence>
<dbReference type="InterPro" id="IPR036179">
    <property type="entry name" value="Ig-like_dom_sf"/>
</dbReference>
<dbReference type="Pfam" id="PF08205">
    <property type="entry name" value="C2-set_2"/>
    <property type="match status" value="1"/>
</dbReference>
<evidence type="ECO:0000256" key="1">
    <source>
        <dbReference type="ARBA" id="ARBA00004479"/>
    </source>
</evidence>
<dbReference type="FunFam" id="2.60.40.10:FF:000077">
    <property type="entry name" value="Kirre like nephrin family adhesion molecule 3"/>
    <property type="match status" value="1"/>
</dbReference>
<keyword evidence="2 10" id="KW-0812">Transmembrane</keyword>
<feature type="domain" description="Ig-like" evidence="12">
    <location>
        <begin position="129"/>
        <end position="224"/>
    </location>
</feature>
<evidence type="ECO:0000256" key="6">
    <source>
        <dbReference type="ARBA" id="ARBA00023136"/>
    </source>
</evidence>
<evidence type="ECO:0000256" key="5">
    <source>
        <dbReference type="ARBA" id="ARBA00022989"/>
    </source>
</evidence>
<dbReference type="CDD" id="cd00096">
    <property type="entry name" value="Ig"/>
    <property type="match status" value="1"/>
</dbReference>
<dbReference type="InterPro" id="IPR051275">
    <property type="entry name" value="Cell_adhesion_signaling"/>
</dbReference>
<accession>A0ABD1FCV5</accession>
<name>A0ABD1FCV5_HYPHA</name>
<dbReference type="SMART" id="SM00408">
    <property type="entry name" value="IGc2"/>
    <property type="match status" value="5"/>
</dbReference>
<evidence type="ECO:0000256" key="7">
    <source>
        <dbReference type="ARBA" id="ARBA00023157"/>
    </source>
</evidence>
<evidence type="ECO:0000256" key="3">
    <source>
        <dbReference type="ARBA" id="ARBA00022729"/>
    </source>
</evidence>
<dbReference type="InterPro" id="IPR013783">
    <property type="entry name" value="Ig-like_fold"/>
</dbReference>
<keyword evidence="3 11" id="KW-0732">Signal</keyword>
<dbReference type="InterPro" id="IPR003598">
    <property type="entry name" value="Ig_sub2"/>
</dbReference>
<feature type="domain" description="Ig-like" evidence="12">
    <location>
        <begin position="403"/>
        <end position="495"/>
    </location>
</feature>
<dbReference type="InterPro" id="IPR013162">
    <property type="entry name" value="CD80_C2-set"/>
</dbReference>
<keyword evidence="7" id="KW-1015">Disulfide bond</keyword>
<sequence length="822" mass="89685">MWPKTSGIFILLLRIVFAFAEQKFAMEPQDQTAVVGSRVTLPCRVIDKSGTLQWTKDDFGLGTHRNLSGFDRYSMIGSDEEGDYSLDIYPVMLDDDAKYQCQVSPGPLGQPGIRSNFATLTVLVPPDPPKIVQGDYMVTTEDREIELECISYGGKPPAEITWIDGHGNVLTEGYEYLVEELPDHRRHTAKSILKLTPRKLHHNTTFTCQAQNTAERTHRSAKLKLEVKYAPKVTVTVLSGTAPSGRIPEGSEVRLGCRADANPSDVTYKWFLNDEPIIGDFTTELVLHNVSRKHHDAIVKCEVHNAVGKSEESQSLDISYGPQFRSKPRSIQAELGSNVVLTCDVDGNPFPDITWYHEDKKVSTSPNLTLRVDQTNAGRYYCKAHVPGFQDIGAEAAIYLKGPPSIVSHKTQFGIEGDNVRVECIAFSIPAPERVIWTFNGREVDLHDQDYSILEDPLPEGIKSTLIIRESEERHFGMYNCSVSNPYGSDVVEISLMPQKTFPMLIVVVGAAGAIILLIIVIMIIFLCQRQGNKKPPSDNVHSIEKQCKESDRSSNISDLKIDLRTGSSNSNVHCDMDYIPGAESETGSESVITRIGVPLAGPVNVAGQDIYRYSNDYTEPNFPPKDGQNNNGYVPYVDYSRDYNPPVMQPPISSTSIGGDSLQSTRLQLNSLQNHLMGGTTNGNTLPLNDLSDLHLSQSNGSIPGIDPRFSATYGNPYLRNPNVGLPTPNTANPVATPAPPPYSRENSRLAITSSGGVMITASASPVNTIVTNGGGGGIGVGLMGGANGSVPQVTRLPSSPTSQYIVNSSTIKRGTLATHV</sequence>
<dbReference type="GO" id="GO:0016020">
    <property type="term" value="C:membrane"/>
    <property type="evidence" value="ECO:0007669"/>
    <property type="project" value="UniProtKB-SubCell"/>
</dbReference>
<dbReference type="PANTHER" id="PTHR11640:SF31">
    <property type="entry name" value="IRREGULAR CHIASM C-ROUGHEST PROTEIN-RELATED"/>
    <property type="match status" value="1"/>
</dbReference>
<keyword evidence="9" id="KW-0393">Immunoglobulin domain</keyword>
<dbReference type="AlphaFoldDB" id="A0ABD1FCV5"/>
<evidence type="ECO:0000256" key="9">
    <source>
        <dbReference type="ARBA" id="ARBA00023319"/>
    </source>
</evidence>
<reference evidence="13 14" key="1">
    <citation type="submission" date="2024-05" db="EMBL/GenBank/DDBJ databases">
        <title>Genetic variation in Jamaican populations of the coffee berry borer (Hypothenemus hampei).</title>
        <authorList>
            <person name="Errbii M."/>
            <person name="Myrie A."/>
        </authorList>
    </citation>
    <scope>NUCLEOTIDE SEQUENCE [LARGE SCALE GENOMIC DNA]</scope>
    <source>
        <strain evidence="13">JA-Hopewell-2020-01-JO</strain>
        <tissue evidence="13">Whole body</tissue>
    </source>
</reference>
<dbReference type="InterPro" id="IPR007110">
    <property type="entry name" value="Ig-like_dom"/>
</dbReference>
<organism evidence="13 14">
    <name type="scientific">Hypothenemus hampei</name>
    <name type="common">Coffee berry borer</name>
    <dbReference type="NCBI Taxonomy" id="57062"/>
    <lineage>
        <taxon>Eukaryota</taxon>
        <taxon>Metazoa</taxon>
        <taxon>Ecdysozoa</taxon>
        <taxon>Arthropoda</taxon>
        <taxon>Hexapoda</taxon>
        <taxon>Insecta</taxon>
        <taxon>Pterygota</taxon>
        <taxon>Neoptera</taxon>
        <taxon>Endopterygota</taxon>
        <taxon>Coleoptera</taxon>
        <taxon>Polyphaga</taxon>
        <taxon>Cucujiformia</taxon>
        <taxon>Curculionidae</taxon>
        <taxon>Scolytinae</taxon>
        <taxon>Hypothenemus</taxon>
    </lineage>
</organism>
<evidence type="ECO:0000256" key="4">
    <source>
        <dbReference type="ARBA" id="ARBA00022737"/>
    </source>
</evidence>
<keyword evidence="4" id="KW-0677">Repeat</keyword>
<keyword evidence="14" id="KW-1185">Reference proteome</keyword>
<feature type="domain" description="Ig-like" evidence="12">
    <location>
        <begin position="22"/>
        <end position="121"/>
    </location>
</feature>
<feature type="signal peptide" evidence="11">
    <location>
        <begin position="1"/>
        <end position="20"/>
    </location>
</feature>
<dbReference type="SMART" id="SM00409">
    <property type="entry name" value="IG"/>
    <property type="match status" value="5"/>
</dbReference>
<dbReference type="Gene3D" id="2.60.40.10">
    <property type="entry name" value="Immunoglobulins"/>
    <property type="match status" value="5"/>
</dbReference>
<dbReference type="PROSITE" id="PS50835">
    <property type="entry name" value="IG_LIKE"/>
    <property type="match status" value="5"/>
</dbReference>
<keyword evidence="8" id="KW-0325">Glycoprotein</keyword>
<dbReference type="Pfam" id="PF13927">
    <property type="entry name" value="Ig_3"/>
    <property type="match status" value="3"/>
</dbReference>
<feature type="chain" id="PRO_5044856707" description="Ig-like domain-containing protein" evidence="11">
    <location>
        <begin position="21"/>
        <end position="822"/>
    </location>
</feature>
<evidence type="ECO:0000256" key="10">
    <source>
        <dbReference type="SAM" id="Phobius"/>
    </source>
</evidence>
<keyword evidence="6 10" id="KW-0472">Membrane</keyword>
<evidence type="ECO:0000256" key="2">
    <source>
        <dbReference type="ARBA" id="ARBA00022692"/>
    </source>
</evidence>
<proteinExistence type="predicted"/>
<keyword evidence="5 10" id="KW-1133">Transmembrane helix</keyword>
<gene>
    <name evidence="13" type="ORF">ABEB36_000915</name>
</gene>
<comment type="caution">
    <text evidence="13">The sequence shown here is derived from an EMBL/GenBank/DDBJ whole genome shotgun (WGS) entry which is preliminary data.</text>
</comment>
<feature type="transmembrane region" description="Helical" evidence="10">
    <location>
        <begin position="502"/>
        <end position="528"/>
    </location>
</feature>
<feature type="domain" description="Ig-like" evidence="12">
    <location>
        <begin position="322"/>
        <end position="384"/>
    </location>
</feature>
<evidence type="ECO:0000256" key="8">
    <source>
        <dbReference type="ARBA" id="ARBA00023180"/>
    </source>
</evidence>
<evidence type="ECO:0000313" key="13">
    <source>
        <dbReference type="EMBL" id="KAL1517107.1"/>
    </source>
</evidence>
<dbReference type="SUPFAM" id="SSF48726">
    <property type="entry name" value="Immunoglobulin"/>
    <property type="match status" value="5"/>
</dbReference>
<comment type="subcellular location">
    <subcellularLocation>
        <location evidence="1">Membrane</location>
        <topology evidence="1">Single-pass type I membrane protein</topology>
    </subcellularLocation>
</comment>
<evidence type="ECO:0000259" key="12">
    <source>
        <dbReference type="PROSITE" id="PS50835"/>
    </source>
</evidence>
<dbReference type="EMBL" id="JBDJPC010000001">
    <property type="protein sequence ID" value="KAL1517107.1"/>
    <property type="molecule type" value="Genomic_DNA"/>
</dbReference>
<dbReference type="Proteomes" id="UP001566132">
    <property type="component" value="Unassembled WGS sequence"/>
</dbReference>
<feature type="domain" description="Ig-like" evidence="12">
    <location>
        <begin position="231"/>
        <end position="319"/>
    </location>
</feature>
<dbReference type="InterPro" id="IPR003599">
    <property type="entry name" value="Ig_sub"/>
</dbReference>
<dbReference type="PANTHER" id="PTHR11640">
    <property type="entry name" value="NEPHRIN"/>
    <property type="match status" value="1"/>
</dbReference>